<evidence type="ECO:0000256" key="1">
    <source>
        <dbReference type="ARBA" id="ARBA00001478"/>
    </source>
</evidence>
<evidence type="ECO:0000313" key="10">
    <source>
        <dbReference type="EMBL" id="CAB4925931.1"/>
    </source>
</evidence>
<dbReference type="Gene3D" id="3.40.50.2000">
    <property type="entry name" value="Glycogen Phosphorylase B"/>
    <property type="match status" value="2"/>
</dbReference>
<dbReference type="AlphaFoldDB" id="A0A6J7AKN1"/>
<dbReference type="NCBIfam" id="TIGR02095">
    <property type="entry name" value="glgA"/>
    <property type="match status" value="1"/>
</dbReference>
<evidence type="ECO:0000259" key="6">
    <source>
        <dbReference type="Pfam" id="PF00534"/>
    </source>
</evidence>
<dbReference type="CDD" id="cd03791">
    <property type="entry name" value="GT5_Glycogen_synthase_DULL1-like"/>
    <property type="match status" value="1"/>
</dbReference>
<dbReference type="GO" id="GO:0004373">
    <property type="term" value="F:alpha-1,4-glucan glucosyltransferase (UDP-glucose donor) activity"/>
    <property type="evidence" value="ECO:0007669"/>
    <property type="project" value="InterPro"/>
</dbReference>
<evidence type="ECO:0000256" key="3">
    <source>
        <dbReference type="ARBA" id="ARBA00012588"/>
    </source>
</evidence>
<sequence>MRVLFATAELSPIARVGGLAEASAGLVRALRNAGLDVEVLVPDYGNIALDDEHVEHLALDPGFGNARLRHGEVPGFGRVTLVDAPSLARPHPYLEPDTGQGWADNDRRFFTFANAIAKRVEQTEPDLVHLNDWHTAAMLGMATHRPPTAFTIHTIGYQGVTDASWIAQLPIHTQAFEWYGGVNPLAGAIQLADLVIAVSPTYAREIVTPSGGMGLDRLLAARGDRLVGIRNGIDTAVWDPTVDPYIAEHFDLAAPGGKAACRTAFLAELGWPDDTEPLVGMVTRLTEQKGIDLVFDTLQFLPTLPARLAVLGAGDRATADSLRHAAAAMPDRLAFVEGYDNGLGHRIFGGCDLFLMPSRFEPCGLAQMQAMAYGALPIVTDVGGLHDTVTDDDRARGEGTGFVSRTVDAIGVVDALHRAVRAARQPSRRKAIARRGMQTDWSWTAPAAAHIAHYEALLGR</sequence>
<dbReference type="InterPro" id="IPR013534">
    <property type="entry name" value="Starch_synth_cat_dom"/>
</dbReference>
<evidence type="ECO:0000313" key="11">
    <source>
        <dbReference type="EMBL" id="CAB4996230.1"/>
    </source>
</evidence>
<gene>
    <name evidence="8" type="ORF">UFOPK2754_00987</name>
    <name evidence="9" type="ORF">UFOPK3139_01797</name>
    <name evidence="10" type="ORF">UFOPK3543_02362</name>
    <name evidence="11" type="ORF">UFOPK3967_01345</name>
</gene>
<dbReference type="EMBL" id="CAFBMH010000113">
    <property type="protein sequence ID" value="CAB4925931.1"/>
    <property type="molecule type" value="Genomic_DNA"/>
</dbReference>
<dbReference type="InterPro" id="IPR001296">
    <property type="entry name" value="Glyco_trans_1"/>
</dbReference>
<dbReference type="SUPFAM" id="SSF53756">
    <property type="entry name" value="UDP-Glycosyltransferase/glycogen phosphorylase"/>
    <property type="match status" value="1"/>
</dbReference>
<evidence type="ECO:0000313" key="8">
    <source>
        <dbReference type="EMBL" id="CAB4738368.1"/>
    </source>
</evidence>
<keyword evidence="5" id="KW-0808">Transferase</keyword>
<dbReference type="Pfam" id="PF08323">
    <property type="entry name" value="Glyco_transf_5"/>
    <property type="match status" value="1"/>
</dbReference>
<comment type="catalytic activity">
    <reaction evidence="1">
        <text>[(1-&gt;4)-alpha-D-glucosyl](n) + ADP-alpha-D-glucose = [(1-&gt;4)-alpha-D-glucosyl](n+1) + ADP + H(+)</text>
        <dbReference type="Rhea" id="RHEA:18189"/>
        <dbReference type="Rhea" id="RHEA-COMP:9584"/>
        <dbReference type="Rhea" id="RHEA-COMP:9587"/>
        <dbReference type="ChEBI" id="CHEBI:15378"/>
        <dbReference type="ChEBI" id="CHEBI:15444"/>
        <dbReference type="ChEBI" id="CHEBI:57498"/>
        <dbReference type="ChEBI" id="CHEBI:456216"/>
        <dbReference type="EC" id="2.4.1.21"/>
    </reaction>
</comment>
<comment type="similarity">
    <text evidence="2">Belongs to the glycosyltransferase 1 family. Bacterial/plant glycogen synthase subfamily.</text>
</comment>
<protein>
    <recommendedName>
        <fullName evidence="3">starch synthase</fullName>
        <ecNumber evidence="3">2.4.1.21</ecNumber>
    </recommendedName>
</protein>
<dbReference type="HAMAP" id="MF_00484">
    <property type="entry name" value="Glycogen_synth"/>
    <property type="match status" value="1"/>
</dbReference>
<keyword evidence="4" id="KW-0328">Glycosyltransferase</keyword>
<feature type="domain" description="Starch synthase catalytic" evidence="7">
    <location>
        <begin position="2"/>
        <end position="220"/>
    </location>
</feature>
<dbReference type="EMBL" id="CAEZYR010000027">
    <property type="protein sequence ID" value="CAB4738368.1"/>
    <property type="molecule type" value="Genomic_DNA"/>
</dbReference>
<proteinExistence type="inferred from homology"/>
<feature type="domain" description="Glycosyl transferase family 1" evidence="6">
    <location>
        <begin position="273"/>
        <end position="427"/>
    </location>
</feature>
<evidence type="ECO:0000259" key="7">
    <source>
        <dbReference type="Pfam" id="PF08323"/>
    </source>
</evidence>
<dbReference type="Pfam" id="PF00534">
    <property type="entry name" value="Glycos_transf_1"/>
    <property type="match status" value="1"/>
</dbReference>
<evidence type="ECO:0000313" key="9">
    <source>
        <dbReference type="EMBL" id="CAB4833363.1"/>
    </source>
</evidence>
<dbReference type="PANTHER" id="PTHR45825:SF11">
    <property type="entry name" value="ALPHA AMYLASE DOMAIN-CONTAINING PROTEIN"/>
    <property type="match status" value="1"/>
</dbReference>
<evidence type="ECO:0000256" key="4">
    <source>
        <dbReference type="ARBA" id="ARBA00022676"/>
    </source>
</evidence>
<dbReference type="InterPro" id="IPR011835">
    <property type="entry name" value="GS/SS"/>
</dbReference>
<dbReference type="GO" id="GO:0009011">
    <property type="term" value="F:alpha-1,4-glucan glucosyltransferase (ADP-glucose donor) activity"/>
    <property type="evidence" value="ECO:0007669"/>
    <property type="project" value="UniProtKB-EC"/>
</dbReference>
<name>A0A6J7AKN1_9ZZZZ</name>
<evidence type="ECO:0000256" key="2">
    <source>
        <dbReference type="ARBA" id="ARBA00010281"/>
    </source>
</evidence>
<organism evidence="9">
    <name type="scientific">freshwater metagenome</name>
    <dbReference type="NCBI Taxonomy" id="449393"/>
    <lineage>
        <taxon>unclassified sequences</taxon>
        <taxon>metagenomes</taxon>
        <taxon>ecological metagenomes</taxon>
    </lineage>
</organism>
<accession>A0A6J7AKN1</accession>
<evidence type="ECO:0000256" key="5">
    <source>
        <dbReference type="ARBA" id="ARBA00022679"/>
    </source>
</evidence>
<dbReference type="EMBL" id="CAFABA010000075">
    <property type="protein sequence ID" value="CAB4833363.1"/>
    <property type="molecule type" value="Genomic_DNA"/>
</dbReference>
<dbReference type="EC" id="2.4.1.21" evidence="3"/>
<reference evidence="9" key="1">
    <citation type="submission" date="2020-05" db="EMBL/GenBank/DDBJ databases">
        <authorList>
            <person name="Chiriac C."/>
            <person name="Salcher M."/>
            <person name="Ghai R."/>
            <person name="Kavagutti S V."/>
        </authorList>
    </citation>
    <scope>NUCLEOTIDE SEQUENCE</scope>
</reference>
<dbReference type="EMBL" id="CAFBOS010000073">
    <property type="protein sequence ID" value="CAB4996230.1"/>
    <property type="molecule type" value="Genomic_DNA"/>
</dbReference>
<dbReference type="PANTHER" id="PTHR45825">
    <property type="entry name" value="GRANULE-BOUND STARCH SYNTHASE 1, CHLOROPLASTIC/AMYLOPLASTIC"/>
    <property type="match status" value="1"/>
</dbReference>